<dbReference type="CDD" id="cd04301">
    <property type="entry name" value="NAT_SF"/>
    <property type="match status" value="1"/>
</dbReference>
<sequence>MGVGAVIIDLMSDAVVRIRPYEPSDRESAVLLATRLETGVAGWRDNGAVRGAVIGWIASSLDNAAADGRDVFVASAGGEVVGLVTVAERTHFTGEVDAYVGELVVHAAHERHGVGTLLMNAAEDWARRRGLRHVTLETGAANRVARAFYGSRGYREEDVRLTKALT</sequence>
<dbReference type="OrthoDB" id="9805924at2"/>
<evidence type="ECO:0000256" key="2">
    <source>
        <dbReference type="ARBA" id="ARBA00023315"/>
    </source>
</evidence>
<organism evidence="4 5">
    <name type="scientific">Actinoplanes italicus</name>
    <dbReference type="NCBI Taxonomy" id="113567"/>
    <lineage>
        <taxon>Bacteria</taxon>
        <taxon>Bacillati</taxon>
        <taxon>Actinomycetota</taxon>
        <taxon>Actinomycetes</taxon>
        <taxon>Micromonosporales</taxon>
        <taxon>Micromonosporaceae</taxon>
        <taxon>Actinoplanes</taxon>
    </lineage>
</organism>
<keyword evidence="1" id="KW-0808">Transferase</keyword>
<accession>A0A2T0KHB5</accession>
<gene>
    <name evidence="4" type="ORF">CLV67_104155</name>
</gene>
<dbReference type="GO" id="GO:0005840">
    <property type="term" value="C:ribosome"/>
    <property type="evidence" value="ECO:0007669"/>
    <property type="project" value="UniProtKB-KW"/>
</dbReference>
<evidence type="ECO:0000313" key="5">
    <source>
        <dbReference type="Proteomes" id="UP000239415"/>
    </source>
</evidence>
<dbReference type="GO" id="GO:0016747">
    <property type="term" value="F:acyltransferase activity, transferring groups other than amino-acyl groups"/>
    <property type="evidence" value="ECO:0007669"/>
    <property type="project" value="InterPro"/>
</dbReference>
<dbReference type="AlphaFoldDB" id="A0A2T0KHB5"/>
<name>A0A2T0KHB5_9ACTN</name>
<comment type="caution">
    <text evidence="4">The sequence shown here is derived from an EMBL/GenBank/DDBJ whole genome shotgun (WGS) entry which is preliminary data.</text>
</comment>
<reference evidence="4 5" key="1">
    <citation type="submission" date="2018-03" db="EMBL/GenBank/DDBJ databases">
        <title>Genomic Encyclopedia of Archaeal and Bacterial Type Strains, Phase II (KMG-II): from individual species to whole genera.</title>
        <authorList>
            <person name="Goeker M."/>
        </authorList>
    </citation>
    <scope>NUCLEOTIDE SEQUENCE [LARGE SCALE GENOMIC DNA]</scope>
    <source>
        <strain evidence="4 5">DSM 43146</strain>
    </source>
</reference>
<dbReference type="Proteomes" id="UP000239415">
    <property type="component" value="Unassembled WGS sequence"/>
</dbReference>
<evidence type="ECO:0000256" key="1">
    <source>
        <dbReference type="ARBA" id="ARBA00022679"/>
    </source>
</evidence>
<evidence type="ECO:0000259" key="3">
    <source>
        <dbReference type="PROSITE" id="PS51186"/>
    </source>
</evidence>
<keyword evidence="2" id="KW-0012">Acyltransferase</keyword>
<dbReference type="InterPro" id="IPR016181">
    <property type="entry name" value="Acyl_CoA_acyltransferase"/>
</dbReference>
<dbReference type="InterPro" id="IPR050832">
    <property type="entry name" value="Bact_Acetyltransf"/>
</dbReference>
<dbReference type="SUPFAM" id="SSF55729">
    <property type="entry name" value="Acyl-CoA N-acyltransferases (Nat)"/>
    <property type="match status" value="1"/>
</dbReference>
<dbReference type="PANTHER" id="PTHR43877:SF2">
    <property type="entry name" value="AMINOALKYLPHOSPHONATE N-ACETYLTRANSFERASE-RELATED"/>
    <property type="match status" value="1"/>
</dbReference>
<keyword evidence="5" id="KW-1185">Reference proteome</keyword>
<dbReference type="EMBL" id="PVMZ01000004">
    <property type="protein sequence ID" value="PRX22627.1"/>
    <property type="molecule type" value="Genomic_DNA"/>
</dbReference>
<dbReference type="Pfam" id="PF00583">
    <property type="entry name" value="Acetyltransf_1"/>
    <property type="match status" value="1"/>
</dbReference>
<dbReference type="PROSITE" id="PS51186">
    <property type="entry name" value="GNAT"/>
    <property type="match status" value="1"/>
</dbReference>
<evidence type="ECO:0000313" key="4">
    <source>
        <dbReference type="EMBL" id="PRX22627.1"/>
    </source>
</evidence>
<protein>
    <submittedName>
        <fullName evidence="4">Ribosomal protein S18 acetylase RimI-like enzyme</fullName>
    </submittedName>
</protein>
<keyword evidence="4" id="KW-0687">Ribonucleoprotein</keyword>
<feature type="domain" description="N-acetyltransferase" evidence="3">
    <location>
        <begin position="16"/>
        <end position="166"/>
    </location>
</feature>
<proteinExistence type="predicted"/>
<dbReference type="PANTHER" id="PTHR43877">
    <property type="entry name" value="AMINOALKYLPHOSPHONATE N-ACETYLTRANSFERASE-RELATED-RELATED"/>
    <property type="match status" value="1"/>
</dbReference>
<dbReference type="Gene3D" id="3.40.630.30">
    <property type="match status" value="1"/>
</dbReference>
<dbReference type="InterPro" id="IPR000182">
    <property type="entry name" value="GNAT_dom"/>
</dbReference>
<keyword evidence="4" id="KW-0689">Ribosomal protein</keyword>